<dbReference type="InterPro" id="IPR036915">
    <property type="entry name" value="Cyclin-like_sf"/>
</dbReference>
<dbReference type="Gene3D" id="1.10.472.10">
    <property type="entry name" value="Cyclin-like"/>
    <property type="match status" value="1"/>
</dbReference>
<reference evidence="6 7" key="1">
    <citation type="journal article" date="2020" name="Genome Biol. Evol.">
        <title>Comparative genomics of strictly vertically transmitted, feminizing microsporidia endosymbionts of amphipod crustaceans.</title>
        <authorList>
            <person name="Cormier A."/>
            <person name="Chebbi M.A."/>
            <person name="Giraud I."/>
            <person name="Wattier R."/>
            <person name="Teixeira M."/>
            <person name="Gilbert C."/>
            <person name="Rigaud T."/>
            <person name="Cordaux R."/>
        </authorList>
    </citation>
    <scope>NUCLEOTIDE SEQUENCE [LARGE SCALE GENOMIC DNA]</scope>
    <source>
        <strain evidence="6 7">Ou3-Ou53</strain>
    </source>
</reference>
<keyword evidence="2 4" id="KW-0195">Cyclin</keyword>
<dbReference type="Pfam" id="PF00134">
    <property type="entry name" value="Cyclin_N"/>
    <property type="match status" value="1"/>
</dbReference>
<keyword evidence="7" id="KW-1185">Reference proteome</keyword>
<comment type="caution">
    <text evidence="6">The sequence shown here is derived from an EMBL/GenBank/DDBJ whole genome shotgun (WGS) entry which is preliminary data.</text>
</comment>
<evidence type="ECO:0000259" key="5">
    <source>
        <dbReference type="SMART" id="SM00385"/>
    </source>
</evidence>
<protein>
    <submittedName>
        <fullName evidence="6">Cyclin-A1-2</fullName>
    </submittedName>
</protein>
<dbReference type="InterPro" id="IPR013763">
    <property type="entry name" value="Cyclin-like_dom"/>
</dbReference>
<evidence type="ECO:0000313" key="7">
    <source>
        <dbReference type="Proteomes" id="UP000740883"/>
    </source>
</evidence>
<keyword evidence="1" id="KW-0132">Cell division</keyword>
<dbReference type="InterPro" id="IPR039361">
    <property type="entry name" value="Cyclin"/>
</dbReference>
<dbReference type="FunFam" id="1.10.472.10:FF:000001">
    <property type="entry name" value="G2/mitotic-specific cyclin"/>
    <property type="match status" value="1"/>
</dbReference>
<dbReference type="SMART" id="SM00385">
    <property type="entry name" value="CYCLIN"/>
    <property type="match status" value="1"/>
</dbReference>
<evidence type="ECO:0000256" key="3">
    <source>
        <dbReference type="ARBA" id="ARBA00023306"/>
    </source>
</evidence>
<dbReference type="PANTHER" id="PTHR10177">
    <property type="entry name" value="CYCLINS"/>
    <property type="match status" value="1"/>
</dbReference>
<sequence>MKRAFHDITNITRKNIKLTIHKSSHRKKLVRWLYEVVEDFEYSQVTFAMAVYILDRYTVNKGFNLSEYQLIGITVLFIAAKFEEPKNKGVADYVEVTDSSVNRKEILEMEREILSSFGFNLDLQTPHRYLRIWYLEKMDCKFSLEERQEILFCSFAYILEKHTCRHNMYWMYLEGIREAEKVLSGHCLSDELRFYIEHNRTTKNLVFM</sequence>
<comment type="similarity">
    <text evidence="4">Belongs to the cyclin family.</text>
</comment>
<organism evidence="6 7">
    <name type="scientific">Nosema granulosis</name>
    <dbReference type="NCBI Taxonomy" id="83296"/>
    <lineage>
        <taxon>Eukaryota</taxon>
        <taxon>Fungi</taxon>
        <taxon>Fungi incertae sedis</taxon>
        <taxon>Microsporidia</taxon>
        <taxon>Nosematidae</taxon>
        <taxon>Nosema</taxon>
    </lineage>
</organism>
<proteinExistence type="inferred from homology"/>
<evidence type="ECO:0000256" key="2">
    <source>
        <dbReference type="ARBA" id="ARBA00023127"/>
    </source>
</evidence>
<dbReference type="EMBL" id="SBJO01000004">
    <property type="protein sequence ID" value="KAF9764952.1"/>
    <property type="molecule type" value="Genomic_DNA"/>
</dbReference>
<evidence type="ECO:0000256" key="4">
    <source>
        <dbReference type="RuleBase" id="RU000383"/>
    </source>
</evidence>
<dbReference type="Proteomes" id="UP000740883">
    <property type="component" value="Unassembled WGS sequence"/>
</dbReference>
<evidence type="ECO:0000313" key="6">
    <source>
        <dbReference type="EMBL" id="KAF9764952.1"/>
    </source>
</evidence>
<dbReference type="OrthoDB" id="5590282at2759"/>
<dbReference type="InterPro" id="IPR006671">
    <property type="entry name" value="Cyclin_N"/>
</dbReference>
<dbReference type="GO" id="GO:0051301">
    <property type="term" value="P:cell division"/>
    <property type="evidence" value="ECO:0007669"/>
    <property type="project" value="UniProtKB-KW"/>
</dbReference>
<dbReference type="SUPFAM" id="SSF47954">
    <property type="entry name" value="Cyclin-like"/>
    <property type="match status" value="1"/>
</dbReference>
<keyword evidence="3" id="KW-0131">Cell cycle</keyword>
<dbReference type="AlphaFoldDB" id="A0A9P6H465"/>
<evidence type="ECO:0000256" key="1">
    <source>
        <dbReference type="ARBA" id="ARBA00022618"/>
    </source>
</evidence>
<accession>A0A9P6H465</accession>
<feature type="domain" description="Cyclin-like" evidence="5">
    <location>
        <begin position="31"/>
        <end position="115"/>
    </location>
</feature>
<gene>
    <name evidence="6" type="primary">CYCA1-2</name>
    <name evidence="6" type="ORF">NGRA_0133</name>
</gene>
<name>A0A9P6H465_9MICR</name>